<sequence length="316" mass="35966">MPHSHHSHSGQFCAHAACTLEEMVQQAISLHMDTFALTEHMPRHAADLYPEESDAQTLLDLFDAYYPEALRLREKYASQINILIGFESEWIRPETNSIIKDLLARYKFDFFVGSIHHVHTKPIDYDHDMYYEARAISGGSDEDVFAAYFDQQYDMLKTLNPPLVGHFDLIRLKSDNPERDWTTMPAVWEKIIRNLDFVASYGGILEINSSAIRKGMSEPYPKAEICKVRPAPPLPCCTHTDIHQEFINKGGRFALSDDSHATSQVGLNFSKVLSFLESTGINQVYYFASKTDNSFDTSSVKSVSLDQLKKHKFFAA</sequence>
<dbReference type="PANTHER" id="PTHR21039">
    <property type="entry name" value="HISTIDINOL PHOSPHATASE-RELATED"/>
    <property type="match status" value="1"/>
</dbReference>
<evidence type="ECO:0000256" key="7">
    <source>
        <dbReference type="ARBA" id="ARBA00049158"/>
    </source>
</evidence>
<dbReference type="AlphaFoldDB" id="A0A9N8KWB8"/>
<dbReference type="Pfam" id="PF02811">
    <property type="entry name" value="PHP"/>
    <property type="match status" value="1"/>
</dbReference>
<dbReference type="InterPro" id="IPR016195">
    <property type="entry name" value="Pol/histidinol_Pase-like"/>
</dbReference>
<evidence type="ECO:0000256" key="1">
    <source>
        <dbReference type="ARBA" id="ARBA00004970"/>
    </source>
</evidence>
<comment type="pathway">
    <text evidence="1 8">Amino-acid biosynthesis; L-histidine biosynthesis; L-histidine from 5-phospho-alpha-D-ribose 1-diphosphate: step 8/9.</text>
</comment>
<evidence type="ECO:0000256" key="5">
    <source>
        <dbReference type="ARBA" id="ARBA00022801"/>
    </source>
</evidence>
<evidence type="ECO:0000256" key="3">
    <source>
        <dbReference type="ARBA" id="ARBA00013085"/>
    </source>
</evidence>
<comment type="catalytic activity">
    <reaction evidence="7 8">
        <text>L-histidinol phosphate + H2O = L-histidinol + phosphate</text>
        <dbReference type="Rhea" id="RHEA:14465"/>
        <dbReference type="ChEBI" id="CHEBI:15377"/>
        <dbReference type="ChEBI" id="CHEBI:43474"/>
        <dbReference type="ChEBI" id="CHEBI:57699"/>
        <dbReference type="ChEBI" id="CHEBI:57980"/>
        <dbReference type="EC" id="3.1.3.15"/>
    </reaction>
</comment>
<dbReference type="EMBL" id="CAINUL010000016">
    <property type="protein sequence ID" value="CAD0113863.1"/>
    <property type="molecule type" value="Genomic_DNA"/>
</dbReference>
<dbReference type="GO" id="GO:0004401">
    <property type="term" value="F:histidinol-phosphatase activity"/>
    <property type="evidence" value="ECO:0007669"/>
    <property type="project" value="UniProtKB-UniRule"/>
</dbReference>
<evidence type="ECO:0000259" key="9">
    <source>
        <dbReference type="Pfam" id="PF02811"/>
    </source>
</evidence>
<dbReference type="EC" id="3.1.3.15" evidence="3 8"/>
<dbReference type="Proteomes" id="UP000745764">
    <property type="component" value="Unassembled WGS sequence"/>
</dbReference>
<comment type="similarity">
    <text evidence="2 8">Belongs to the PHP hydrolase family. HisK subfamily.</text>
</comment>
<feature type="domain" description="PHP" evidence="9">
    <location>
        <begin position="5"/>
        <end position="210"/>
    </location>
</feature>
<dbReference type="FunFam" id="3.20.20.140:FF:000059">
    <property type="entry name" value="Histidinol-phosphatase"/>
    <property type="match status" value="1"/>
</dbReference>
<dbReference type="Gene3D" id="3.20.20.140">
    <property type="entry name" value="Metal-dependent hydrolases"/>
    <property type="match status" value="1"/>
</dbReference>
<keyword evidence="11" id="KW-1185">Reference proteome</keyword>
<dbReference type="InterPro" id="IPR004013">
    <property type="entry name" value="PHP_dom"/>
</dbReference>
<accession>A0A9N8KWB8</accession>
<evidence type="ECO:0000313" key="11">
    <source>
        <dbReference type="Proteomes" id="UP000745764"/>
    </source>
</evidence>
<comment type="caution">
    <text evidence="10">The sequence shown here is derived from an EMBL/GenBank/DDBJ whole genome shotgun (WGS) entry which is preliminary data.</text>
</comment>
<reference evidence="10" key="1">
    <citation type="submission" date="2020-06" db="EMBL/GenBank/DDBJ databases">
        <authorList>
            <person name="Onetto C."/>
        </authorList>
    </citation>
    <scope>NUCLEOTIDE SEQUENCE</scope>
</reference>
<evidence type="ECO:0000313" key="10">
    <source>
        <dbReference type="EMBL" id="CAD0113863.1"/>
    </source>
</evidence>
<dbReference type="InterPro" id="IPR010140">
    <property type="entry name" value="Histidinol_P_phosphatase_HisJ"/>
</dbReference>
<dbReference type="GO" id="GO:0000105">
    <property type="term" value="P:L-histidine biosynthetic process"/>
    <property type="evidence" value="ECO:0007669"/>
    <property type="project" value="UniProtKB-UniRule"/>
</dbReference>
<evidence type="ECO:0000256" key="6">
    <source>
        <dbReference type="ARBA" id="ARBA00023102"/>
    </source>
</evidence>
<protein>
    <recommendedName>
        <fullName evidence="3 8">Histidinol-phosphatase</fullName>
        <shortName evidence="8">HolPase</shortName>
        <ecNumber evidence="3 8">3.1.3.15</ecNumber>
    </recommendedName>
</protein>
<gene>
    <name evidence="10" type="ORF">AWRI4620_LOCUS8118</name>
</gene>
<dbReference type="CDD" id="cd12110">
    <property type="entry name" value="PHP_HisPPase_Hisj_like"/>
    <property type="match status" value="1"/>
</dbReference>
<evidence type="ECO:0000256" key="4">
    <source>
        <dbReference type="ARBA" id="ARBA00022605"/>
    </source>
</evidence>
<dbReference type="OrthoDB" id="5957391at2759"/>
<name>A0A9N8KWB8_9PEZI</name>
<keyword evidence="6 8" id="KW-0368">Histidine biosynthesis</keyword>
<dbReference type="PANTHER" id="PTHR21039:SF0">
    <property type="entry name" value="HISTIDINOL-PHOSPHATASE"/>
    <property type="match status" value="1"/>
</dbReference>
<evidence type="ECO:0000256" key="8">
    <source>
        <dbReference type="RuleBase" id="RU366003"/>
    </source>
</evidence>
<dbReference type="SUPFAM" id="SSF89550">
    <property type="entry name" value="PHP domain-like"/>
    <property type="match status" value="1"/>
</dbReference>
<keyword evidence="4 8" id="KW-0028">Amino-acid biosynthesis</keyword>
<organism evidence="10 11">
    <name type="scientific">Aureobasidium uvarum</name>
    <dbReference type="NCBI Taxonomy" id="2773716"/>
    <lineage>
        <taxon>Eukaryota</taxon>
        <taxon>Fungi</taxon>
        <taxon>Dikarya</taxon>
        <taxon>Ascomycota</taxon>
        <taxon>Pezizomycotina</taxon>
        <taxon>Dothideomycetes</taxon>
        <taxon>Dothideomycetidae</taxon>
        <taxon>Dothideales</taxon>
        <taxon>Saccotheciaceae</taxon>
        <taxon>Aureobasidium</taxon>
    </lineage>
</organism>
<keyword evidence="5 8" id="KW-0378">Hydrolase</keyword>
<dbReference type="GO" id="GO:0005737">
    <property type="term" value="C:cytoplasm"/>
    <property type="evidence" value="ECO:0007669"/>
    <property type="project" value="TreeGrafter"/>
</dbReference>
<evidence type="ECO:0000256" key="2">
    <source>
        <dbReference type="ARBA" id="ARBA00009152"/>
    </source>
</evidence>
<dbReference type="NCBIfam" id="TIGR01856">
    <property type="entry name" value="hisJ_fam"/>
    <property type="match status" value="1"/>
</dbReference>
<proteinExistence type="inferred from homology"/>